<sequence>ISEPAILNVSVISLPAGAKSGKSNNKYFEKFNNSETELYNENLKIKVNGKEDKSDYDKDRYNILSEINNSSVGINVQDEILVNNDKEVLKITSTNYNLPEVLDFSNEDQTSGAEFLHFPNTSIPLALAIPSESSNGTQTLNETESSSFTSVDSHDRVESLPLTLPSINSSYNEKLYETESSGRDVIIFSQESLPQPLAMSSGTRSDQGGLFEREASGLVILDSLYESFILPEKLSSRTSSNLDKVQETSTQPYKSPRVILTEYPSNYFEDTNNSSIFDFLNERKLMSTTDQNPYVEETTLPNMIVDQGSPGKISATEPYIDRATPVNVVAHVGSTAIMTCLVNNLGQRSVSWVRHRDIHVMTVGRLTFTNDDRFEAHNEEGSNEWLLALNAPGIHSVALMTCNLEYKEPKKQFLGI</sequence>
<gene>
    <name evidence="2" type="ORF">MNOR_LOCUS31210</name>
</gene>
<evidence type="ECO:0000313" key="2">
    <source>
        <dbReference type="EMBL" id="CAL4153636.1"/>
    </source>
</evidence>
<feature type="non-terminal residue" evidence="2">
    <location>
        <position position="1"/>
    </location>
</feature>
<accession>A0AAV2S4C4</accession>
<name>A0AAV2S4C4_MEGNR</name>
<protein>
    <recommendedName>
        <fullName evidence="4">Ig-like domain-containing protein</fullName>
    </recommendedName>
</protein>
<organism evidence="2 3">
    <name type="scientific">Meganyctiphanes norvegica</name>
    <name type="common">Northern krill</name>
    <name type="synonym">Thysanopoda norvegica</name>
    <dbReference type="NCBI Taxonomy" id="48144"/>
    <lineage>
        <taxon>Eukaryota</taxon>
        <taxon>Metazoa</taxon>
        <taxon>Ecdysozoa</taxon>
        <taxon>Arthropoda</taxon>
        <taxon>Crustacea</taxon>
        <taxon>Multicrustacea</taxon>
        <taxon>Malacostraca</taxon>
        <taxon>Eumalacostraca</taxon>
        <taxon>Eucarida</taxon>
        <taxon>Euphausiacea</taxon>
        <taxon>Euphausiidae</taxon>
        <taxon>Meganyctiphanes</taxon>
    </lineage>
</organism>
<dbReference type="PANTHER" id="PTHR23279:SF46">
    <property type="entry name" value="DEFECTIVE PROBOSCIS EXTENSION RESPONSE 10, ISOFORM A-RELATED"/>
    <property type="match status" value="1"/>
</dbReference>
<feature type="region of interest" description="Disordered" evidence="1">
    <location>
        <begin position="134"/>
        <end position="154"/>
    </location>
</feature>
<evidence type="ECO:0000256" key="1">
    <source>
        <dbReference type="SAM" id="MobiDB-lite"/>
    </source>
</evidence>
<evidence type="ECO:0008006" key="4">
    <source>
        <dbReference type="Google" id="ProtNLM"/>
    </source>
</evidence>
<proteinExistence type="predicted"/>
<keyword evidence="3" id="KW-1185">Reference proteome</keyword>
<evidence type="ECO:0000313" key="3">
    <source>
        <dbReference type="Proteomes" id="UP001497623"/>
    </source>
</evidence>
<dbReference type="PANTHER" id="PTHR23279">
    <property type="entry name" value="DEFECTIVE PROBOSCIS EXTENSION RESPONSE DPR -RELATED"/>
    <property type="match status" value="1"/>
</dbReference>
<dbReference type="InterPro" id="IPR036179">
    <property type="entry name" value="Ig-like_dom_sf"/>
</dbReference>
<dbReference type="Gene3D" id="2.60.40.10">
    <property type="entry name" value="Immunoglobulins"/>
    <property type="match status" value="1"/>
</dbReference>
<dbReference type="Proteomes" id="UP001497623">
    <property type="component" value="Unassembled WGS sequence"/>
</dbReference>
<dbReference type="GO" id="GO:0050808">
    <property type="term" value="P:synapse organization"/>
    <property type="evidence" value="ECO:0007669"/>
    <property type="project" value="TreeGrafter"/>
</dbReference>
<feature type="non-terminal residue" evidence="2">
    <location>
        <position position="416"/>
    </location>
</feature>
<dbReference type="SUPFAM" id="SSF48726">
    <property type="entry name" value="Immunoglobulin"/>
    <property type="match status" value="1"/>
</dbReference>
<comment type="caution">
    <text evidence="2">The sequence shown here is derived from an EMBL/GenBank/DDBJ whole genome shotgun (WGS) entry which is preliminary data.</text>
</comment>
<reference evidence="2 3" key="1">
    <citation type="submission" date="2024-05" db="EMBL/GenBank/DDBJ databases">
        <authorList>
            <person name="Wallberg A."/>
        </authorList>
    </citation>
    <scope>NUCLEOTIDE SEQUENCE [LARGE SCALE GENOMIC DNA]</scope>
</reference>
<dbReference type="InterPro" id="IPR013783">
    <property type="entry name" value="Ig-like_fold"/>
</dbReference>
<dbReference type="AlphaFoldDB" id="A0AAV2S4C4"/>
<dbReference type="EMBL" id="CAXKWB010039757">
    <property type="protein sequence ID" value="CAL4153636.1"/>
    <property type="molecule type" value="Genomic_DNA"/>
</dbReference>
<dbReference type="InterPro" id="IPR037448">
    <property type="entry name" value="Zig-8"/>
</dbReference>
<dbReference type="GO" id="GO:0032589">
    <property type="term" value="C:neuron projection membrane"/>
    <property type="evidence" value="ECO:0007669"/>
    <property type="project" value="TreeGrafter"/>
</dbReference>
<feature type="compositionally biased region" description="Polar residues" evidence="1">
    <location>
        <begin position="134"/>
        <end position="151"/>
    </location>
</feature>